<evidence type="ECO:0000256" key="1">
    <source>
        <dbReference type="ARBA" id="ARBA00004370"/>
    </source>
</evidence>
<dbReference type="GO" id="GO:0016020">
    <property type="term" value="C:membrane"/>
    <property type="evidence" value="ECO:0007669"/>
    <property type="project" value="UniProtKB-SubCell"/>
</dbReference>
<organism evidence="15 16">
    <name type="scientific">Astatotilapia calliptera</name>
    <name type="common">Eastern happy</name>
    <name type="synonym">Chromis callipterus</name>
    <dbReference type="NCBI Taxonomy" id="8154"/>
    <lineage>
        <taxon>Eukaryota</taxon>
        <taxon>Metazoa</taxon>
        <taxon>Chordata</taxon>
        <taxon>Craniata</taxon>
        <taxon>Vertebrata</taxon>
        <taxon>Euteleostomi</taxon>
        <taxon>Actinopterygii</taxon>
        <taxon>Neopterygii</taxon>
        <taxon>Teleostei</taxon>
        <taxon>Neoteleostei</taxon>
        <taxon>Acanthomorphata</taxon>
        <taxon>Ovalentaria</taxon>
        <taxon>Cichlomorphae</taxon>
        <taxon>Cichliformes</taxon>
        <taxon>Cichlidae</taxon>
        <taxon>African cichlids</taxon>
        <taxon>Pseudocrenilabrinae</taxon>
        <taxon>Haplochromini</taxon>
        <taxon>Astatotilapia</taxon>
    </lineage>
</organism>
<dbReference type="InterPro" id="IPR035914">
    <property type="entry name" value="Sperma_CUB_dom_sf"/>
</dbReference>
<proteinExistence type="inferred from homology"/>
<feature type="disulfide bond" evidence="10">
    <location>
        <begin position="2791"/>
        <end position="2818"/>
    </location>
</feature>
<feature type="domain" description="Sushi" evidence="14">
    <location>
        <begin position="483"/>
        <end position="540"/>
    </location>
</feature>
<feature type="disulfide bond" evidence="10">
    <location>
        <begin position="3149"/>
        <end position="3176"/>
    </location>
</feature>
<keyword evidence="7 10" id="KW-1015">Disulfide bond</keyword>
<dbReference type="Gene3D" id="2.10.70.10">
    <property type="entry name" value="Complement Module, domain 1"/>
    <property type="match status" value="27"/>
</dbReference>
<feature type="domain" description="CUB" evidence="13">
    <location>
        <begin position="1411"/>
        <end position="1519"/>
    </location>
</feature>
<feature type="domain" description="Sushi" evidence="14">
    <location>
        <begin position="2518"/>
        <end position="2583"/>
    </location>
</feature>
<evidence type="ECO:0000256" key="10">
    <source>
        <dbReference type="PROSITE-ProRule" id="PRU00302"/>
    </source>
</evidence>
<dbReference type="SUPFAM" id="SSF49854">
    <property type="entry name" value="Spermadhesin, CUB domain"/>
    <property type="match status" value="14"/>
</dbReference>
<dbReference type="SMART" id="SM00032">
    <property type="entry name" value="CCP"/>
    <property type="match status" value="27"/>
</dbReference>
<evidence type="ECO:0000256" key="7">
    <source>
        <dbReference type="ARBA" id="ARBA00023157"/>
    </source>
</evidence>
<feature type="domain" description="Sushi" evidence="14">
    <location>
        <begin position="1173"/>
        <end position="1233"/>
    </location>
</feature>
<feature type="domain" description="CUB" evidence="13">
    <location>
        <begin position="1235"/>
        <end position="1346"/>
    </location>
</feature>
<feature type="domain" description="Sushi" evidence="14">
    <location>
        <begin position="2821"/>
        <end position="2879"/>
    </location>
</feature>
<feature type="domain" description="Sushi" evidence="14">
    <location>
        <begin position="1873"/>
        <end position="1932"/>
    </location>
</feature>
<keyword evidence="4" id="KW-0677">Repeat</keyword>
<keyword evidence="2 10" id="KW-0768">Sushi</keyword>
<evidence type="ECO:0000256" key="5">
    <source>
        <dbReference type="ARBA" id="ARBA00022989"/>
    </source>
</evidence>
<feature type="disulfide bond" evidence="10">
    <location>
        <begin position="857"/>
        <end position="884"/>
    </location>
</feature>
<dbReference type="InterPro" id="IPR000859">
    <property type="entry name" value="CUB_dom"/>
</dbReference>
<reference evidence="15" key="1">
    <citation type="submission" date="2018-05" db="EMBL/GenBank/DDBJ databases">
        <authorList>
            <person name="Datahose"/>
        </authorList>
    </citation>
    <scope>NUCLEOTIDE SEQUENCE</scope>
</reference>
<feature type="disulfide bond" evidence="10">
    <location>
        <begin position="2971"/>
        <end position="2998"/>
    </location>
</feature>
<dbReference type="SMART" id="SM00042">
    <property type="entry name" value="CUB"/>
    <property type="match status" value="14"/>
</dbReference>
<dbReference type="FunFam" id="2.10.70.10:FF:000002">
    <property type="entry name" value="CUB and Sushi multiple domains 3"/>
    <property type="match status" value="7"/>
</dbReference>
<feature type="disulfide bond" evidence="10">
    <location>
        <begin position="2850"/>
        <end position="2877"/>
    </location>
</feature>
<dbReference type="PANTHER" id="PTHR45656">
    <property type="entry name" value="PROTEIN CBR-CLEC-78"/>
    <property type="match status" value="1"/>
</dbReference>
<feature type="domain" description="Sushi" evidence="14">
    <location>
        <begin position="308"/>
        <end position="369"/>
    </location>
</feature>
<feature type="domain" description="CUB" evidence="13">
    <location>
        <begin position="2279"/>
        <end position="2390"/>
    </location>
</feature>
<dbReference type="Ensembl" id="ENSACLT00000086822.1">
    <property type="protein sequence ID" value="ENSACLP00000062877.1"/>
    <property type="gene ID" value="ENSACLG00000008146.2"/>
</dbReference>
<feature type="domain" description="Sushi" evidence="14">
    <location>
        <begin position="2758"/>
        <end position="2820"/>
    </location>
</feature>
<dbReference type="PROSITE" id="PS50923">
    <property type="entry name" value="SUSHI"/>
    <property type="match status" value="27"/>
</dbReference>
<feature type="domain" description="CUB" evidence="13">
    <location>
        <begin position="1062"/>
        <end position="1170"/>
    </location>
</feature>
<keyword evidence="3 11" id="KW-0812">Transmembrane</keyword>
<feature type="domain" description="Sushi" evidence="14">
    <location>
        <begin position="2642"/>
        <end position="2699"/>
    </location>
</feature>
<evidence type="ECO:0000256" key="2">
    <source>
        <dbReference type="ARBA" id="ARBA00022659"/>
    </source>
</evidence>
<feature type="domain" description="Sushi" evidence="14">
    <location>
        <begin position="829"/>
        <end position="886"/>
    </location>
</feature>
<comment type="subcellular location">
    <subcellularLocation>
        <location evidence="1">Membrane</location>
    </subcellularLocation>
</comment>
<feature type="domain" description="Sushi" evidence="14">
    <location>
        <begin position="2045"/>
        <end position="2104"/>
    </location>
</feature>
<feature type="domain" description="CUB" evidence="13">
    <location>
        <begin position="1585"/>
        <end position="1693"/>
    </location>
</feature>
<feature type="disulfide bond" evidence="10">
    <location>
        <begin position="2728"/>
        <end position="2755"/>
    </location>
</feature>
<feature type="domain" description="CUB" evidence="13">
    <location>
        <begin position="1934"/>
        <end position="2042"/>
    </location>
</feature>
<feature type="domain" description="Sushi" evidence="14">
    <location>
        <begin position="3182"/>
        <end position="3240"/>
    </location>
</feature>
<evidence type="ECO:0000256" key="9">
    <source>
        <dbReference type="ARBA" id="ARBA00061013"/>
    </source>
</evidence>
<feature type="disulfide bond" evidence="10">
    <location>
        <begin position="2912"/>
        <end position="2939"/>
    </location>
</feature>
<feature type="domain" description="Sushi" evidence="14">
    <location>
        <begin position="1001"/>
        <end position="1060"/>
    </location>
</feature>
<evidence type="ECO:0000259" key="14">
    <source>
        <dbReference type="PROSITE" id="PS50923"/>
    </source>
</evidence>
<feature type="domain" description="Sushi" evidence="14">
    <location>
        <begin position="1699"/>
        <end position="1760"/>
    </location>
</feature>
<feature type="domain" description="Sushi" evidence="14">
    <location>
        <begin position="2216"/>
        <end position="2277"/>
    </location>
</feature>
<keyword evidence="8" id="KW-0325">Glycoprotein</keyword>
<feature type="domain" description="CUB" evidence="13">
    <location>
        <begin position="372"/>
        <end position="480"/>
    </location>
</feature>
<feature type="domain" description="CUB" evidence="13">
    <location>
        <begin position="17"/>
        <end position="125"/>
    </location>
</feature>
<feature type="domain" description="Sushi" evidence="14">
    <location>
        <begin position="2700"/>
        <end position="2757"/>
    </location>
</feature>
<feature type="domain" description="Sushi" evidence="14">
    <location>
        <begin position="3121"/>
        <end position="3178"/>
    </location>
</feature>
<feature type="domain" description="Sushi" evidence="14">
    <location>
        <begin position="2456"/>
        <end position="2517"/>
    </location>
</feature>
<feature type="disulfide bond" evidence="10">
    <location>
        <begin position="2612"/>
        <end position="2639"/>
    </location>
</feature>
<protein>
    <recommendedName>
        <fullName evidence="17">CUB and Sushi multiple domains 1</fullName>
    </recommendedName>
</protein>
<dbReference type="CDD" id="cd00041">
    <property type="entry name" value="CUB"/>
    <property type="match status" value="14"/>
</dbReference>
<name>A0AAX7U250_ASTCA</name>
<dbReference type="Pfam" id="PF00084">
    <property type="entry name" value="Sushi"/>
    <property type="match status" value="27"/>
</dbReference>
<keyword evidence="16" id="KW-1185">Reference proteome</keyword>
<feature type="domain" description="CUB" evidence="13">
    <location>
        <begin position="2106"/>
        <end position="2217"/>
    </location>
</feature>
<feature type="domain" description="Sushi" evidence="14">
    <location>
        <begin position="1349"/>
        <end position="1409"/>
    </location>
</feature>
<feature type="disulfide bond" evidence="10">
    <location>
        <begin position="2670"/>
        <end position="2697"/>
    </location>
</feature>
<evidence type="ECO:0000256" key="6">
    <source>
        <dbReference type="ARBA" id="ARBA00023136"/>
    </source>
</evidence>
<feature type="domain" description="CUB" evidence="13">
    <location>
        <begin position="542"/>
        <end position="650"/>
    </location>
</feature>
<evidence type="ECO:0000259" key="13">
    <source>
        <dbReference type="PROSITE" id="PS01180"/>
    </source>
</evidence>
<dbReference type="FunFam" id="2.10.70.10:FF:000011">
    <property type="entry name" value="CUB and sushi domain-containing protein 3 isoform A"/>
    <property type="match status" value="4"/>
</dbReference>
<gene>
    <name evidence="15" type="primary">CSMD2</name>
</gene>
<feature type="domain" description="Sushi" evidence="14">
    <location>
        <begin position="3001"/>
        <end position="3062"/>
    </location>
</feature>
<evidence type="ECO:0000313" key="16">
    <source>
        <dbReference type="Proteomes" id="UP000265100"/>
    </source>
</evidence>
<feature type="chain" id="PRO_5044250279" description="CUB and Sushi multiple domains 1" evidence="12">
    <location>
        <begin position="20"/>
        <end position="3512"/>
    </location>
</feature>
<dbReference type="GeneTree" id="ENSGT00940000155701"/>
<feature type="domain" description="Sushi" evidence="14">
    <location>
        <begin position="2942"/>
        <end position="3000"/>
    </location>
</feature>
<keyword evidence="5 11" id="KW-1133">Transmembrane helix</keyword>
<dbReference type="SUPFAM" id="SSF57535">
    <property type="entry name" value="Complement control module/SCR domain"/>
    <property type="match status" value="27"/>
</dbReference>
<feature type="disulfide bond" evidence="10">
    <location>
        <begin position="511"/>
        <end position="538"/>
    </location>
</feature>
<keyword evidence="6 11" id="KW-0472">Membrane</keyword>
<feature type="disulfide bond" evidence="10">
    <location>
        <begin position="3091"/>
        <end position="3118"/>
    </location>
</feature>
<keyword evidence="12" id="KW-0732">Signal</keyword>
<feature type="domain" description="Sushi" evidence="14">
    <location>
        <begin position="128"/>
        <end position="189"/>
    </location>
</feature>
<reference evidence="15" key="2">
    <citation type="submission" date="2025-08" db="UniProtKB">
        <authorList>
            <consortium name="Ensembl"/>
        </authorList>
    </citation>
    <scope>IDENTIFICATION</scope>
</reference>
<comment type="caution">
    <text evidence="10">Lacks conserved residue(s) required for the propagation of feature annotation.</text>
</comment>
<feature type="domain" description="Sushi" evidence="14">
    <location>
        <begin position="2584"/>
        <end position="2641"/>
    </location>
</feature>
<evidence type="ECO:0000256" key="4">
    <source>
        <dbReference type="ARBA" id="ARBA00022737"/>
    </source>
</evidence>
<dbReference type="Pfam" id="PF00431">
    <property type="entry name" value="CUB"/>
    <property type="match status" value="14"/>
</dbReference>
<comment type="similarity">
    <text evidence="9">Belongs to the CSMD family.</text>
</comment>
<dbReference type="InterPro" id="IPR035976">
    <property type="entry name" value="Sushi/SCR/CCP_sf"/>
</dbReference>
<dbReference type="PANTHER" id="PTHR45656:SF3">
    <property type="entry name" value="CUB AND SUSHI DOMAIN-CONTAINING PROTEIN 1"/>
    <property type="match status" value="1"/>
</dbReference>
<feature type="domain" description="CUB" evidence="13">
    <location>
        <begin position="716"/>
        <end position="824"/>
    </location>
</feature>
<accession>A0AAX7U250</accession>
<feature type="transmembrane region" description="Helical" evidence="11">
    <location>
        <begin position="3436"/>
        <end position="3457"/>
    </location>
</feature>
<feature type="domain" description="Sushi" evidence="14">
    <location>
        <begin position="653"/>
        <end position="714"/>
    </location>
</feature>
<reference evidence="15" key="3">
    <citation type="submission" date="2025-09" db="UniProtKB">
        <authorList>
            <consortium name="Ensembl"/>
        </authorList>
    </citation>
    <scope>IDENTIFICATION</scope>
</reference>
<sequence>MYIFLHVLSLSLLAESCGGVVQGLNGTIESPGFPHGYPNYANCTWLIITGERNRIQLTFVTLALEEDFDIVSVYDGQPSPGNLKMRLSGFMLPSPVVSSGSILALWFTTDFAVSAQGFKAVYEVLPSHTCGTPGLIPNGVIHGSRYNMGDKIRYSCESGFVLEGHSILTCIVSPGSGAQWDFPSPFCRAEGACGGTLRGTAGSITSPGYPAEYDNNLDCTWSILAEPGDTIALVFNDFLLEDKYDFLEISGTEAPSIWLTGTTLPSPVISNKNWVRIHFTSDSNHRRKGFSAQYQDACSPLKLGLAGDVCPDPGVPENGKRMGSTFQVGSSVQFSCDDSYVLQGSKSITCQRVTDTLAAWSDHRPICRTRTCGSNLRGPRGVITSPNYPVQYENNAHCVWVITAMDAEKVIKLSFEEFDLERGYDTLTVGDGGKIGDTRRVLTGSSVPDLIVSLSNQMWLHLQSDDTIGSAGFKAVYEEIERGGCGDPGVPAFGRRSGDRFQHGDVLTFFCQAAFELVGERTITCQHNNQWSGNKPSCVFSCFFNFTAPSGTVLSPNYPEEYGNNLNCVWLIISEPGSRIHLLFSDFDLEPQFDWLVVKDEGLSEPTTFGTFSGKDVPSQIASNGHIMRLEFQSDHSNTGKGFNISYTTFGQNECHDPGVPVNGQRYGDQFQLGSSVAFRCDQGFIRTQGSDQVTCIIQDGNVVWSAAVPRCEAPCGGHLTAPTGVLLSPGWPSFYKDSLNCQWVIEAQADHAVKIHFDKFQTEVNYDTLEIRDGPSASSLLIGEYHGTQAPHFLISTSNFLFLLFTTDNSRSATGFSIRYESVKMESDSCLDPGIPVNGRRHGSSFSIGSRVSFTCDPGYTLSDQEPIVCEQNHQWSHALPSCDALCGGYVYGKTGTILSPGFPDFYPNSLNCTWTIEVSHGKGVHLVFHTFHLEENHDYLSITEDGNFQVPVARLTGSVLPPSVKAGLYGNFSAQLRFISDFSMSYEGFNITFSEYDLEPCEDPGVPASSRRMGLSFQVGDSLNFSCFPGYRLEGESKITCLGGGRRVWSNTLPRCIAECGASSLGPEGVLLSPNFPSNYNNNHECIYRITTEKGKGIRLKAESFSLQDGDYLKVYDGENSSSRLLGNFTREDMMGRVINSTSNHLWLEFNSNASGTNQGFHLTYTSFDLVRCEEPGVPSYGYKIQDDGHYANTFVLYSCNPGYSLHGSSTLTCLSGDRRVWDKPLPSCVAECGGHITGAVSGRILSPGYPAPYDNNLHFIWGISCSTLMVILHFIVFDTEVGHDILRVWDGPSGPSDGGILLKEWSGPALPEDIHSTFNILTLQFDSDYFISKQGFSIQFSTTTATTCNDPGIPVNGSRYGDSKEPGDSMTFQCDPGYQLQGKDTITCVRMDNRFYWHPDPPTCVATCGGNVSGPSGVILSPNYPQPYPPGKECDWRIRVNPDFVIALIFKSFNMEPSYDFLHIYEGEDSNGPLLASLQGNQAPERIESSDNSLFLAFRSDASLGMSGFAIEYREKPREACFDPGNVMNASRTGYDYKLGSQVSYSCHHGYTIAGEDTITCVMGPDGKPVWNKALPSCKAPCGGQYGGSEGVVLSPNYPLNYTTKQTCSYYITVSPQFVVFGQFAVFQTAMNDSVELFDGPNDNARLLSSLAGSHSGETLPLATSNQIMLRFNAKSGQSARGFHFVYQAVPRTSDSQCSSVPEPRYGRRISSEFSVGSVVRFECNPGYLLKGSNAIWCQAVPGALAQWNTTTPTCIVPCSGNLTERRGTILSPGYPEPYPNSLNCLWRIHVSEGAGIQIQVMTFATEHNWDSLEIYDGGDMTAPKLGSFSGTTAPALLNSTSNQLLLHFQSDISVVAAGFHLEYKTVGLTTCPEPMIPANGIKTGDRYMVNEVVAFSCEPGYTLQGHSHISCMPGTVRRWNYPPPLCIARCGGVLTEMSGVILSPGFPGNYPGNLDCTWQITLPTGYGAHIQFQNFSSEDNHDFLEVRAGPQHSSSLIGQFTGSQLPPPLLSTTHLTIIHFYSDHSENRPGFKLTYQGYQLQNCHDPFPFANGDIINNDYSAGQSITFQCYPGYVLIGHTVLTCLHGINRKWNHPFPRCEAPCGYNVTAENGTIYSPQYPNEYPNSQDCSWLITVPHGHGVYINFTLLQTEPVTDYIAVWDGPDTSSPQLGVFSGNTALETAYSTSPKVLIRFHSDFSTGGFFILNFHAYRLKKCPPPPVVENAEMIYEDEDFQIGDIVKYRCLPGYTLLGKAELMCKLNSHLLFETPPPTCQAQCPANEERFSSSGVILSPGFPSNYPNSQTCSWLLRMIPGYTINIYVEMFHSEKQFDELEIFDGSSGQSPLLVALSGNHSSQLNFTSKTNQLYLRWSTDHATNKRGFKIRYSGTSAAYCSINDPPLNGGVVNRTKLRPGSRLQYFCNRGHRLVGSSNATCKLDSNGLFQWDTPPPFCQAVSCGIPPSPGNGSFHAYQYTVGSQVTYQCNHGYHLDPGVPMNAMCLEDGSWSNAASVSRCLPVHCPSIDDVLSGHMLYRLISGRLGEFGSVVMLECSTGYYLGAGHRTLRCLANRTWEGSDAPATCKIISCGELPSPPFGTKLGTLTTFGATAIFMCNHGYTLVGSHVRECGANGLWSGVETRCLAGHCDSPDPIVNGHISGDGSSYRDTVVYQCMLGYRLIGTSVRICQQDHRWSGTTPVCVPITCGHPGNPANGRTNGTEFNLNDVVNFTCNRGYVLSGNARAQCRLNGQWSSPLPVCKVVNCSDPGHVENGVRQSGLRYPEVFSYGVTVSIHCKRGFYLLGSALLTCQHNGLWDRPIPRCLAISCGDPGVPPNVVVSGTNSWTYGSVLQYSCLPGGVLVGNATRHCQEDGTWSGAPPYCTGVSAGICGDPGIPPHGARIGGEEFKTKSLLRFSCEAGYNLIGSAERTCLHNGTWSGTQPVCQAVSCGNPGTPAHGRIVFSDGITFGSSVAYTCWEGFKTSGLTTRHCTTNGTWTGQPPDCTVISCGDPGTIANGIYIGREFNFNHTVIYRCNPGHLMEPPGHGRNVLRCIKDGTWNQTKPSCKVIQCGPPPQVQNGKVEGTDHSWGSSISYSCFHGYQLSTPAVLTCEGNGTWTGDVPQCLPVLCGDPGSPGGGFREGNIFSYRSEVRFYCNAPYLLVGSASRVCQADGSWNGQQPACIDPAFNSCRDPGTPAYGIPVMAQGFQVGSKISFKCRKNYHILGSTTRTCLENLTWSGTQPECIGKEKLRAQSHLYLRHISKKTQLELIKVSVGGCICNLVEKNFLSCFKLKHGYEMDYFLLFCAFDFIAVPVDVFSPNSEWSGFYEYLGKRQATAFTVTGFNDTSGRVNITLLEASGVSIRLSGKTRKEALKHYYSKFKNDNWAMDGYVRKLPLLFPYQAFFASCQRGVYACVGLSVSLSLDPVTMPMDPSNPYTNSSSVAAAILVPFFALILSGFAFYLYKHRTRPKVQFNGYVGHESSNGQASFENPMYDTNMKPTEAKAVRFDTTLNTVCTVV</sequence>
<evidence type="ECO:0008006" key="17">
    <source>
        <dbReference type="Google" id="ProtNLM"/>
    </source>
</evidence>
<feature type="disulfide bond" evidence="10">
    <location>
        <begin position="3211"/>
        <end position="3238"/>
    </location>
</feature>
<feature type="domain" description="Sushi" evidence="14">
    <location>
        <begin position="3063"/>
        <end position="3120"/>
    </location>
</feature>
<dbReference type="FunFam" id="2.60.120.290:FF:000001">
    <property type="entry name" value="CUB and sushi domain-containing protein 3 isoform X1"/>
    <property type="match status" value="12"/>
</dbReference>
<evidence type="ECO:0000256" key="8">
    <source>
        <dbReference type="ARBA" id="ARBA00023180"/>
    </source>
</evidence>
<evidence type="ECO:0000256" key="11">
    <source>
        <dbReference type="SAM" id="Phobius"/>
    </source>
</evidence>
<dbReference type="Proteomes" id="UP000265100">
    <property type="component" value="Chromosome 1"/>
</dbReference>
<evidence type="ECO:0000256" key="3">
    <source>
        <dbReference type="ARBA" id="ARBA00022692"/>
    </source>
</evidence>
<feature type="signal peptide" evidence="12">
    <location>
        <begin position="1"/>
        <end position="19"/>
    </location>
</feature>
<dbReference type="InterPro" id="IPR051277">
    <property type="entry name" value="SEZ6_CSMD_C4BPB_Regulators"/>
</dbReference>
<feature type="domain" description="Sushi" evidence="14">
    <location>
        <begin position="2393"/>
        <end position="2455"/>
    </location>
</feature>
<evidence type="ECO:0000313" key="15">
    <source>
        <dbReference type="Ensembl" id="ENSACLP00000062877.1"/>
    </source>
</evidence>
<dbReference type="PROSITE" id="PS01180">
    <property type="entry name" value="CUB"/>
    <property type="match status" value="14"/>
</dbReference>
<dbReference type="Gene3D" id="2.60.120.290">
    <property type="entry name" value="Spermadhesin, CUB domain"/>
    <property type="match status" value="14"/>
</dbReference>
<dbReference type="CDD" id="cd00033">
    <property type="entry name" value="CCP"/>
    <property type="match status" value="27"/>
</dbReference>
<dbReference type="InterPro" id="IPR000436">
    <property type="entry name" value="Sushi_SCR_CCP_dom"/>
</dbReference>
<feature type="domain" description="CUB" evidence="13">
    <location>
        <begin position="193"/>
        <end position="297"/>
    </location>
</feature>
<evidence type="ECO:0000256" key="12">
    <source>
        <dbReference type="SAM" id="SignalP"/>
    </source>
</evidence>
<feature type="domain" description="Sushi" evidence="14">
    <location>
        <begin position="1522"/>
        <end position="1583"/>
    </location>
</feature>
<feature type="domain" description="CUB" evidence="13">
    <location>
        <begin position="888"/>
        <end position="998"/>
    </location>
</feature>
<feature type="domain" description="CUB" evidence="13">
    <location>
        <begin position="1762"/>
        <end position="1870"/>
    </location>
</feature>
<feature type="domain" description="Sushi" evidence="14">
    <location>
        <begin position="2883"/>
        <end position="2941"/>
    </location>
</feature>